<gene>
    <name evidence="9" type="ORF">MW290_22360</name>
</gene>
<reference evidence="9" key="1">
    <citation type="submission" date="2022-05" db="EMBL/GenBank/DDBJ databases">
        <title>An RpoN-dependent PEP-CTERM gene is involved in floc formation of an Aquincola tertiaricarbonis strain.</title>
        <authorList>
            <person name="Qiu D."/>
            <person name="Xia M."/>
        </authorList>
    </citation>
    <scope>NUCLEOTIDE SEQUENCE</scope>
    <source>
        <strain evidence="9">RN12</strain>
    </source>
</reference>
<dbReference type="InterPro" id="IPR038770">
    <property type="entry name" value="Na+/solute_symporter_sf"/>
</dbReference>
<feature type="transmembrane region" description="Helical" evidence="8">
    <location>
        <begin position="155"/>
        <end position="175"/>
    </location>
</feature>
<protein>
    <submittedName>
        <fullName evidence="9">AEC family transporter</fullName>
    </submittedName>
</protein>
<dbReference type="Gene3D" id="1.20.1530.20">
    <property type="match status" value="1"/>
</dbReference>
<evidence type="ECO:0000256" key="7">
    <source>
        <dbReference type="ARBA" id="ARBA00023136"/>
    </source>
</evidence>
<dbReference type="PANTHER" id="PTHR36838">
    <property type="entry name" value="AUXIN EFFLUX CARRIER FAMILY PROTEIN"/>
    <property type="match status" value="1"/>
</dbReference>
<keyword evidence="6 8" id="KW-1133">Transmembrane helix</keyword>
<feature type="transmembrane region" description="Helical" evidence="8">
    <location>
        <begin position="271"/>
        <end position="299"/>
    </location>
</feature>
<evidence type="ECO:0000313" key="9">
    <source>
        <dbReference type="EMBL" id="URI11668.1"/>
    </source>
</evidence>
<name>A0ABY4SFA8_AQUTE</name>
<comment type="similarity">
    <text evidence="2">Belongs to the auxin efflux carrier (TC 2.A.69) family.</text>
</comment>
<feature type="transmembrane region" description="Helical" evidence="8">
    <location>
        <begin position="187"/>
        <end position="208"/>
    </location>
</feature>
<feature type="transmembrane region" description="Helical" evidence="8">
    <location>
        <begin position="37"/>
        <end position="56"/>
    </location>
</feature>
<keyword evidence="7 8" id="KW-0472">Membrane</keyword>
<feature type="transmembrane region" description="Helical" evidence="8">
    <location>
        <begin position="118"/>
        <end position="143"/>
    </location>
</feature>
<accession>A0ABY4SFA8</accession>
<comment type="subcellular location">
    <subcellularLocation>
        <location evidence="1">Cell membrane</location>
        <topology evidence="1">Multi-pass membrane protein</topology>
    </subcellularLocation>
</comment>
<dbReference type="PANTHER" id="PTHR36838:SF4">
    <property type="entry name" value="AUXIN EFFLUX CARRIER FAMILY PROTEIN"/>
    <property type="match status" value="1"/>
</dbReference>
<dbReference type="Proteomes" id="UP001056201">
    <property type="component" value="Chromosome 2"/>
</dbReference>
<keyword evidence="5 8" id="KW-0812">Transmembrane</keyword>
<evidence type="ECO:0000256" key="3">
    <source>
        <dbReference type="ARBA" id="ARBA00022448"/>
    </source>
</evidence>
<feature type="transmembrane region" description="Helical" evidence="8">
    <location>
        <begin position="243"/>
        <end position="264"/>
    </location>
</feature>
<dbReference type="Pfam" id="PF03547">
    <property type="entry name" value="Mem_trans"/>
    <property type="match status" value="1"/>
</dbReference>
<keyword evidence="4" id="KW-1003">Cell membrane</keyword>
<dbReference type="InterPro" id="IPR004776">
    <property type="entry name" value="Mem_transp_PIN-like"/>
</dbReference>
<evidence type="ECO:0000256" key="2">
    <source>
        <dbReference type="ARBA" id="ARBA00010145"/>
    </source>
</evidence>
<feature type="transmembrane region" description="Helical" evidence="8">
    <location>
        <begin position="6"/>
        <end position="25"/>
    </location>
</feature>
<dbReference type="EMBL" id="CP097636">
    <property type="protein sequence ID" value="URI11668.1"/>
    <property type="molecule type" value="Genomic_DNA"/>
</dbReference>
<keyword evidence="10" id="KW-1185">Reference proteome</keyword>
<evidence type="ECO:0000256" key="8">
    <source>
        <dbReference type="SAM" id="Phobius"/>
    </source>
</evidence>
<evidence type="ECO:0000256" key="6">
    <source>
        <dbReference type="ARBA" id="ARBA00022989"/>
    </source>
</evidence>
<evidence type="ECO:0000256" key="5">
    <source>
        <dbReference type="ARBA" id="ARBA00022692"/>
    </source>
</evidence>
<organism evidence="9 10">
    <name type="scientific">Aquincola tertiaricarbonis</name>
    <dbReference type="NCBI Taxonomy" id="391953"/>
    <lineage>
        <taxon>Bacteria</taxon>
        <taxon>Pseudomonadati</taxon>
        <taxon>Pseudomonadota</taxon>
        <taxon>Betaproteobacteria</taxon>
        <taxon>Burkholderiales</taxon>
        <taxon>Sphaerotilaceae</taxon>
        <taxon>Aquincola</taxon>
    </lineage>
</organism>
<evidence type="ECO:0000313" key="10">
    <source>
        <dbReference type="Proteomes" id="UP001056201"/>
    </source>
</evidence>
<proteinExistence type="inferred from homology"/>
<evidence type="ECO:0000256" key="4">
    <source>
        <dbReference type="ARBA" id="ARBA00022475"/>
    </source>
</evidence>
<feature type="transmembrane region" description="Helical" evidence="8">
    <location>
        <begin position="62"/>
        <end position="82"/>
    </location>
</feature>
<dbReference type="RefSeq" id="WP_250199860.1">
    <property type="nucleotide sequence ID" value="NZ_CP097636.1"/>
</dbReference>
<evidence type="ECO:0000256" key="1">
    <source>
        <dbReference type="ARBA" id="ARBA00004651"/>
    </source>
</evidence>
<sequence>MHTALLLLPDFLLIVIGFLLCRYTMLDRSVWDGAERLVYYLLFPVLLFNSIVRNPLQPSALATLGLAGLAIVGCGIALALLLGRWPGVDARLHASGAQVAFRFNSYMALALADRLGGAPGVAAVALLVAVAVPACNIAAVWPLARHGGHGFLKELLRNPLIIATVAGLVASLMGLKLPAPVALTMERIGLAALPIGLMAVGAGLRFGALRDAPRLAAALLGIRHLVLPLLAVVFVRFTDLPPLQQLVIVAFSALPTASSCYVLAARLGGHAGFVAGLVTVSTLLGMASVPLALGAYAALGPVPGTPLR</sequence>
<keyword evidence="3" id="KW-0813">Transport</keyword>
<feature type="transmembrane region" description="Helical" evidence="8">
    <location>
        <begin position="215"/>
        <end position="237"/>
    </location>
</feature>